<keyword evidence="2" id="KW-1185">Reference proteome</keyword>
<organism evidence="1 2">
    <name type="scientific">Roseitalea porphyridii</name>
    <dbReference type="NCBI Taxonomy" id="1852022"/>
    <lineage>
        <taxon>Bacteria</taxon>
        <taxon>Pseudomonadati</taxon>
        <taxon>Pseudomonadota</taxon>
        <taxon>Alphaproteobacteria</taxon>
        <taxon>Hyphomicrobiales</taxon>
        <taxon>Ahrensiaceae</taxon>
        <taxon>Roseitalea</taxon>
    </lineage>
</organism>
<dbReference type="Gene3D" id="2.30.110.10">
    <property type="entry name" value="Electron Transport, Fmn-binding Protein, Chain A"/>
    <property type="match status" value="1"/>
</dbReference>
<dbReference type="PANTHER" id="PTHR35802">
    <property type="entry name" value="PROTEASE SYNTHASE AND SPORULATION PROTEIN PAI 2"/>
    <property type="match status" value="1"/>
</dbReference>
<dbReference type="AlphaFoldDB" id="A0A4V1A3K6"/>
<sequence length="216" mass="23631">MFQPDEHRLDDPAAIAEAARAIQFACIVTSTGSALQATHAPCVVKERDGDIAVEFHVARANPHWKHATEGPSLAIFQGEQAYIHPGWYPTKAETGKAVPTWNYVTVHLHGMLETMRPGEELHRHLEELTALNEAHRDEPWAISDAPDRYIETMKRGLVGLRLRVSEAHGALKLSQNKNDADHAGVLAGLNASGGAAGVMAAQMAEIRRRQDTGENQ</sequence>
<dbReference type="KEGG" id="rpod:E0E05_01855"/>
<dbReference type="RefSeq" id="WP_131615150.1">
    <property type="nucleotide sequence ID" value="NZ_CP036532.1"/>
</dbReference>
<dbReference type="OrthoDB" id="9794948at2"/>
<dbReference type="Proteomes" id="UP000293719">
    <property type="component" value="Chromosome"/>
</dbReference>
<accession>A0A4V1A3K6</accession>
<evidence type="ECO:0000313" key="1">
    <source>
        <dbReference type="EMBL" id="QBK29448.1"/>
    </source>
</evidence>
<dbReference type="PANTHER" id="PTHR35802:SF1">
    <property type="entry name" value="PROTEASE SYNTHASE AND SPORULATION PROTEIN PAI 2"/>
    <property type="match status" value="1"/>
</dbReference>
<reference evidence="1 2" key="1">
    <citation type="journal article" date="2017" name="Int. J. Syst. Evol. Microbiol.">
        <title>Roseitalea porphyridii gen. nov., sp. nov., isolated from a red alga, and reclassification of Hoeflea suaedae Chung et al. 2013 as Pseudohoeflea suaedae gen. nov., comb. nov.</title>
        <authorList>
            <person name="Hyeon J.W."/>
            <person name="Jeong S.E."/>
            <person name="Baek K."/>
            <person name="Jeon C.O."/>
        </authorList>
    </citation>
    <scope>NUCLEOTIDE SEQUENCE [LARGE SCALE GENOMIC DNA]</scope>
    <source>
        <strain evidence="1 2">MA7-20</strain>
    </source>
</reference>
<dbReference type="InterPro" id="IPR012349">
    <property type="entry name" value="Split_barrel_FMN-bd"/>
</dbReference>
<evidence type="ECO:0000313" key="2">
    <source>
        <dbReference type="Proteomes" id="UP000293719"/>
    </source>
</evidence>
<gene>
    <name evidence="1" type="ORF">E0E05_01855</name>
</gene>
<name>A0A4V1A3K6_9HYPH</name>
<dbReference type="InterPro" id="IPR007396">
    <property type="entry name" value="TR_PAI2-type"/>
</dbReference>
<dbReference type="Pfam" id="PF04299">
    <property type="entry name" value="FMN_bind_2"/>
    <property type="match status" value="1"/>
</dbReference>
<dbReference type="EMBL" id="CP036532">
    <property type="protein sequence ID" value="QBK29448.1"/>
    <property type="molecule type" value="Genomic_DNA"/>
</dbReference>
<protein>
    <submittedName>
        <fullName evidence="1">FMN-binding negative transcriptional regulator</fullName>
    </submittedName>
</protein>
<proteinExistence type="predicted"/>
<dbReference type="PIRSF" id="PIRSF010372">
    <property type="entry name" value="PaiB"/>
    <property type="match status" value="1"/>
</dbReference>
<dbReference type="GeneID" id="90766027"/>
<dbReference type="SUPFAM" id="SSF50475">
    <property type="entry name" value="FMN-binding split barrel"/>
    <property type="match status" value="1"/>
</dbReference>